<dbReference type="InterPro" id="IPR029069">
    <property type="entry name" value="HotDog_dom_sf"/>
</dbReference>
<dbReference type="GO" id="GO:0006633">
    <property type="term" value="P:fatty acid biosynthetic process"/>
    <property type="evidence" value="ECO:0007669"/>
    <property type="project" value="TreeGrafter"/>
</dbReference>
<dbReference type="EMBL" id="BLAE01000015">
    <property type="protein sequence ID" value="GES09393.1"/>
    <property type="molecule type" value="Genomic_DNA"/>
</dbReference>
<dbReference type="PANTHER" id="PTHR43437:SF3">
    <property type="entry name" value="HYDROXYACYL-THIOESTER DEHYDRATASE TYPE 2, MITOCHONDRIAL"/>
    <property type="match status" value="1"/>
</dbReference>
<dbReference type="GO" id="GO:0019171">
    <property type="term" value="F:(3R)-hydroxyacyl-[acyl-carrier-protein] dehydratase activity"/>
    <property type="evidence" value="ECO:0007669"/>
    <property type="project" value="TreeGrafter"/>
</dbReference>
<accession>A0A5M3WRM1</accession>
<feature type="domain" description="MaoC-like" evidence="2">
    <location>
        <begin position="16"/>
        <end position="113"/>
    </location>
</feature>
<evidence type="ECO:0000259" key="2">
    <source>
        <dbReference type="Pfam" id="PF01575"/>
    </source>
</evidence>
<dbReference type="InterPro" id="IPR050965">
    <property type="entry name" value="UPF0336/Enoyl-CoA_hydratase"/>
</dbReference>
<dbReference type="RefSeq" id="WP_155354932.1">
    <property type="nucleotide sequence ID" value="NZ_BAAAHL010000069.1"/>
</dbReference>
<keyword evidence="4" id="KW-1185">Reference proteome</keyword>
<dbReference type="Gene3D" id="3.10.129.10">
    <property type="entry name" value="Hotdog Thioesterase"/>
    <property type="match status" value="1"/>
</dbReference>
<dbReference type="PANTHER" id="PTHR43437">
    <property type="entry name" value="HYDROXYACYL-THIOESTER DEHYDRATASE TYPE 2, MITOCHONDRIAL-RELATED"/>
    <property type="match status" value="1"/>
</dbReference>
<dbReference type="OrthoDB" id="9801735at2"/>
<comment type="similarity">
    <text evidence="1">Belongs to the enoyl-CoA hydratase/isomerase family.</text>
</comment>
<dbReference type="CDD" id="cd03441">
    <property type="entry name" value="R_hydratase_like"/>
    <property type="match status" value="1"/>
</dbReference>
<dbReference type="Pfam" id="PF01575">
    <property type="entry name" value="MaoC_dehydratas"/>
    <property type="match status" value="1"/>
</dbReference>
<evidence type="ECO:0000313" key="3">
    <source>
        <dbReference type="EMBL" id="GES09393.1"/>
    </source>
</evidence>
<organism evidence="3 4">
    <name type="scientific">Acrocarpospora macrocephala</name>
    <dbReference type="NCBI Taxonomy" id="150177"/>
    <lineage>
        <taxon>Bacteria</taxon>
        <taxon>Bacillati</taxon>
        <taxon>Actinomycetota</taxon>
        <taxon>Actinomycetes</taxon>
        <taxon>Streptosporangiales</taxon>
        <taxon>Streptosporangiaceae</taxon>
        <taxon>Acrocarpospora</taxon>
    </lineage>
</organism>
<dbReference type="SUPFAM" id="SSF54637">
    <property type="entry name" value="Thioesterase/thiol ester dehydrase-isomerase"/>
    <property type="match status" value="1"/>
</dbReference>
<sequence>MAVTADTTTNESEAETVIEGTSREITQDLMVEYTDTLGFRNPIHYSGDFAGKSEYGGPIASGPFALALVDDLLLRHFPRSWLTSGALSVAYLAPVRPGATITGRVEVTGLAKSAPGSRVQLAVSCVTGEGTVVMAGTASVDVL</sequence>
<reference evidence="3 4" key="1">
    <citation type="submission" date="2019-10" db="EMBL/GenBank/DDBJ databases">
        <title>Whole genome shotgun sequence of Acrocarpospora macrocephala NBRC 16266.</title>
        <authorList>
            <person name="Ichikawa N."/>
            <person name="Kimura A."/>
            <person name="Kitahashi Y."/>
            <person name="Komaki H."/>
            <person name="Oguchi A."/>
        </authorList>
    </citation>
    <scope>NUCLEOTIDE SEQUENCE [LARGE SCALE GENOMIC DNA]</scope>
    <source>
        <strain evidence="3 4">NBRC 16266</strain>
    </source>
</reference>
<evidence type="ECO:0000313" key="4">
    <source>
        <dbReference type="Proteomes" id="UP000331127"/>
    </source>
</evidence>
<gene>
    <name evidence="3" type="ORF">Amac_029890</name>
</gene>
<dbReference type="Proteomes" id="UP000331127">
    <property type="component" value="Unassembled WGS sequence"/>
</dbReference>
<evidence type="ECO:0000256" key="1">
    <source>
        <dbReference type="ARBA" id="ARBA00005254"/>
    </source>
</evidence>
<proteinExistence type="inferred from homology"/>
<name>A0A5M3WRM1_9ACTN</name>
<dbReference type="AlphaFoldDB" id="A0A5M3WRM1"/>
<comment type="caution">
    <text evidence="3">The sequence shown here is derived from an EMBL/GenBank/DDBJ whole genome shotgun (WGS) entry which is preliminary data.</text>
</comment>
<protein>
    <submittedName>
        <fullName evidence="3">(R)-hydratase</fullName>
    </submittedName>
</protein>
<dbReference type="InterPro" id="IPR002539">
    <property type="entry name" value="MaoC-like_dom"/>
</dbReference>